<gene>
    <name evidence="1" type="ORF">H7B67_27080</name>
</gene>
<name>A0A841T4N3_9BACL</name>
<dbReference type="Proteomes" id="UP000535838">
    <property type="component" value="Unassembled WGS sequence"/>
</dbReference>
<dbReference type="EMBL" id="JACJVQ010000024">
    <property type="protein sequence ID" value="MBB6637806.1"/>
    <property type="molecule type" value="Genomic_DNA"/>
</dbReference>
<dbReference type="RefSeq" id="WP_185122999.1">
    <property type="nucleotide sequence ID" value="NZ_JACJVQ010000024.1"/>
</dbReference>
<reference evidence="1 2" key="1">
    <citation type="submission" date="2020-08" db="EMBL/GenBank/DDBJ databases">
        <title>Cohnella phylogeny.</title>
        <authorList>
            <person name="Dunlap C."/>
        </authorList>
    </citation>
    <scope>NUCLEOTIDE SEQUENCE [LARGE SCALE GENOMIC DNA]</scope>
    <source>
        <strain evidence="1 2">DSM 25241</strain>
    </source>
</reference>
<dbReference type="SUPFAM" id="SSF53850">
    <property type="entry name" value="Periplasmic binding protein-like II"/>
    <property type="match status" value="1"/>
</dbReference>
<dbReference type="Gene3D" id="2.60.120.260">
    <property type="entry name" value="Galactose-binding domain-like"/>
    <property type="match status" value="2"/>
</dbReference>
<dbReference type="PANTHER" id="PTHR43649">
    <property type="entry name" value="ARABINOSE-BINDING PROTEIN-RELATED"/>
    <property type="match status" value="1"/>
</dbReference>
<keyword evidence="2" id="KW-1185">Reference proteome</keyword>
<dbReference type="Gene3D" id="3.40.190.10">
    <property type="entry name" value="Periplasmic binding protein-like II"/>
    <property type="match status" value="1"/>
</dbReference>
<sequence>MLKRLLRHRYTKPALWSVAVVGLLVWWLTGSPKETVHANLVPDLDKLQTYSEGSYQNYINRYKDAAKPAETIRIEGESFSAAEGCECEAVAGQEGAAGGALSTGDRGSVTWTFDVKTEGLYHLKLRYFTAEGKSAAIERKLEIDGKLPFDEASSITFDRVWRNETEEFEEDNRGNKLRPSQVEVPSWLEEPFKDPQGLYADPFQFYFAQGQHTLTLTGLREPIVIDSIELYQEPELLTYEEVKKQYEARGYKAAQGVSIKLQGENAAFKSSPTLYPVSDHSSPATEPYSASKIQLNTIGGLNWRLPGQWIEWEIDVPEDGLYELGLKVRQDILRGLFSNRKLYIDGVIPFQEMKSLPFYYSSSWQMIVPGGEKDPYLFYLTKGKHSIRMEADLGEVSSLIRTVQSSMLELNRIYRKILVITSADPDPFRDYQLGNRIPELSEVYMKQSDILYTVAEELKDITGEKSDKTAILYLLAKELREFAEDPETVPKNLKQFKTDLGSLGSWLLTVREMPLQVDYLVLQSPDKKTPSPTKGTMASIVHNVSSFGYSFVEDYNSIGNTAKGGKKVTVWIGTGRDQANVIKQMIDDTFTPESDIGVDLKLVDMNVLLSATLAGQGPDVAMMIGNGDPVNYAMRGAAYDISKFPDYAEVAKRFADSASVPYRFKGGVYALPEQQIFDVLFYRKDILEELGLGIPQTWDDVYKMLPFLKKNNMDFGLPIINTRVQQPPALPINDAFATLLYQKGGSFYKADSSASDLDSEIAMSAFKEWTDLYTDYKFPVDYDFVNRFRLGELPLGIDAYTTYNTLSVFAPEIRGQWGFTLVPGTKKEDGTVDRTVSGNGTAVMMLDSADDKQAAWEFMKWWTDEETQVQYGREMESLMGESARYPTANVKALSELPWPVDDYETLSEQQQWVKGIPEVPGGYFTGRILDNAFRRVVNSGLNPRDALYDQVVFMNNEIRNKREEFGLDGKREEETADGQSGD</sequence>
<proteinExistence type="predicted"/>
<evidence type="ECO:0000313" key="1">
    <source>
        <dbReference type="EMBL" id="MBB6637806.1"/>
    </source>
</evidence>
<organism evidence="1 2">
    <name type="scientific">Cohnella thailandensis</name>
    <dbReference type="NCBI Taxonomy" id="557557"/>
    <lineage>
        <taxon>Bacteria</taxon>
        <taxon>Bacillati</taxon>
        <taxon>Bacillota</taxon>
        <taxon>Bacilli</taxon>
        <taxon>Bacillales</taxon>
        <taxon>Paenibacillaceae</taxon>
        <taxon>Cohnella</taxon>
    </lineage>
</organism>
<dbReference type="AlphaFoldDB" id="A0A841T4N3"/>
<dbReference type="Pfam" id="PF01547">
    <property type="entry name" value="SBP_bac_1"/>
    <property type="match status" value="1"/>
</dbReference>
<dbReference type="InterPro" id="IPR006059">
    <property type="entry name" value="SBP"/>
</dbReference>
<dbReference type="CDD" id="cd14489">
    <property type="entry name" value="CBM_SBP_bac_1_like"/>
    <property type="match status" value="1"/>
</dbReference>
<evidence type="ECO:0000313" key="2">
    <source>
        <dbReference type="Proteomes" id="UP000535838"/>
    </source>
</evidence>
<accession>A0A841T4N3</accession>
<dbReference type="InterPro" id="IPR050490">
    <property type="entry name" value="Bact_solute-bd_prot1"/>
</dbReference>
<dbReference type="PANTHER" id="PTHR43649:SF27">
    <property type="entry name" value="EXTRACELLULAR SOLUTE-BINDING PROTEIN FAMILY 1"/>
    <property type="match status" value="1"/>
</dbReference>
<protein>
    <submittedName>
        <fullName evidence="1">Extracellular solute-binding protein</fullName>
    </submittedName>
</protein>
<comment type="caution">
    <text evidence="1">The sequence shown here is derived from an EMBL/GenBank/DDBJ whole genome shotgun (WGS) entry which is preliminary data.</text>
</comment>